<dbReference type="OMA" id="IPNGYNQ"/>
<evidence type="ECO:0000313" key="2">
    <source>
        <dbReference type="Proteomes" id="UP000030651"/>
    </source>
</evidence>
<dbReference type="AlphaFoldDB" id="W3XCX0"/>
<dbReference type="EMBL" id="KI912111">
    <property type="protein sequence ID" value="ETS83948.1"/>
    <property type="molecule type" value="Genomic_DNA"/>
</dbReference>
<keyword evidence="2" id="KW-1185">Reference proteome</keyword>
<accession>W3XCX0</accession>
<evidence type="ECO:0000313" key="1">
    <source>
        <dbReference type="EMBL" id="ETS83948.1"/>
    </source>
</evidence>
<name>W3XCX0_PESFW</name>
<dbReference type="Proteomes" id="UP000030651">
    <property type="component" value="Unassembled WGS sequence"/>
</dbReference>
<gene>
    <name evidence="1" type="ORF">PFICI_05824</name>
</gene>
<reference evidence="2" key="1">
    <citation type="journal article" date="2015" name="BMC Genomics">
        <title>Genomic and transcriptomic analysis of the endophytic fungus Pestalotiopsis fici reveals its lifestyle and high potential for synthesis of natural products.</title>
        <authorList>
            <person name="Wang X."/>
            <person name="Zhang X."/>
            <person name="Liu L."/>
            <person name="Xiang M."/>
            <person name="Wang W."/>
            <person name="Sun X."/>
            <person name="Che Y."/>
            <person name="Guo L."/>
            <person name="Liu G."/>
            <person name="Guo L."/>
            <person name="Wang C."/>
            <person name="Yin W.B."/>
            <person name="Stadler M."/>
            <person name="Zhang X."/>
            <person name="Liu X."/>
        </authorList>
    </citation>
    <scope>NUCLEOTIDE SEQUENCE [LARGE SCALE GENOMIC DNA]</scope>
    <source>
        <strain evidence="2">W106-1 / CGMCC3.15140</strain>
    </source>
</reference>
<dbReference type="HOGENOM" id="CLU_2923379_0_0_1"/>
<organism evidence="1 2">
    <name type="scientific">Pestalotiopsis fici (strain W106-1 / CGMCC3.15140)</name>
    <dbReference type="NCBI Taxonomy" id="1229662"/>
    <lineage>
        <taxon>Eukaryota</taxon>
        <taxon>Fungi</taxon>
        <taxon>Dikarya</taxon>
        <taxon>Ascomycota</taxon>
        <taxon>Pezizomycotina</taxon>
        <taxon>Sordariomycetes</taxon>
        <taxon>Xylariomycetidae</taxon>
        <taxon>Amphisphaeriales</taxon>
        <taxon>Sporocadaceae</taxon>
        <taxon>Pestalotiopsis</taxon>
    </lineage>
</organism>
<protein>
    <submittedName>
        <fullName evidence="1">Uncharacterized protein</fullName>
    </submittedName>
</protein>
<dbReference type="OrthoDB" id="6612291at2759"/>
<proteinExistence type="predicted"/>
<sequence>MSAVTYLGHSGSALSKPQIALVIAPSFIPNGYNQANVGGLLTESDWVKTFPEIDTVKTTGL</sequence>
<dbReference type="RefSeq" id="XP_007832596.1">
    <property type="nucleotide sequence ID" value="XM_007834405.1"/>
</dbReference>
<dbReference type="KEGG" id="pfy:PFICI_05824"/>
<dbReference type="GeneID" id="19270837"/>
<dbReference type="InParanoid" id="W3XCX0"/>